<evidence type="ECO:0000313" key="1">
    <source>
        <dbReference type="EMBL" id="KAL3738945.1"/>
    </source>
</evidence>
<proteinExistence type="predicted"/>
<organism evidence="1 2">
    <name type="scientific">Eucalyptus globulus</name>
    <name type="common">Tasmanian blue gum</name>
    <dbReference type="NCBI Taxonomy" id="34317"/>
    <lineage>
        <taxon>Eukaryota</taxon>
        <taxon>Viridiplantae</taxon>
        <taxon>Streptophyta</taxon>
        <taxon>Embryophyta</taxon>
        <taxon>Tracheophyta</taxon>
        <taxon>Spermatophyta</taxon>
        <taxon>Magnoliopsida</taxon>
        <taxon>eudicotyledons</taxon>
        <taxon>Gunneridae</taxon>
        <taxon>Pentapetalae</taxon>
        <taxon>rosids</taxon>
        <taxon>malvids</taxon>
        <taxon>Myrtales</taxon>
        <taxon>Myrtaceae</taxon>
        <taxon>Myrtoideae</taxon>
        <taxon>Eucalypteae</taxon>
        <taxon>Eucalyptus</taxon>
    </lineage>
</organism>
<dbReference type="Proteomes" id="UP001634007">
    <property type="component" value="Unassembled WGS sequence"/>
</dbReference>
<protein>
    <submittedName>
        <fullName evidence="1">Uncharacterized protein</fullName>
    </submittedName>
</protein>
<dbReference type="EMBL" id="JBJKBG010000005">
    <property type="protein sequence ID" value="KAL3738945.1"/>
    <property type="molecule type" value="Genomic_DNA"/>
</dbReference>
<keyword evidence="2" id="KW-1185">Reference proteome</keyword>
<dbReference type="AlphaFoldDB" id="A0ABD3KSY5"/>
<sequence length="183" mass="20196">MPTLLPPATSATLTLSPHQSLEILLTHEFMPVHDVTVARLHRNREVVDHRRILRRPQPAPIQGAAVARILRSREAISPRHVPPRLQPMPTRNAIVVPISPLGCPTLADLRSLAATATQAPLLRLYVANLQHQKSQHPCSPRPDTQLLPCRYPCRDPTLSEPTPPLLASLQCLTASFVPPDAPR</sequence>
<reference evidence="1 2" key="1">
    <citation type="submission" date="2024-11" db="EMBL/GenBank/DDBJ databases">
        <title>Chromosome-level genome assembly of Eucalyptus globulus Labill. provides insights into its genome evolution.</title>
        <authorList>
            <person name="Li X."/>
        </authorList>
    </citation>
    <scope>NUCLEOTIDE SEQUENCE [LARGE SCALE GENOMIC DNA]</scope>
    <source>
        <strain evidence="1">CL2024</strain>
        <tissue evidence="1">Fresh tender leaves</tissue>
    </source>
</reference>
<comment type="caution">
    <text evidence="1">The sequence shown here is derived from an EMBL/GenBank/DDBJ whole genome shotgun (WGS) entry which is preliminary data.</text>
</comment>
<name>A0ABD3KSY5_EUCGL</name>
<evidence type="ECO:0000313" key="2">
    <source>
        <dbReference type="Proteomes" id="UP001634007"/>
    </source>
</evidence>
<gene>
    <name evidence="1" type="ORF">ACJRO7_020347</name>
</gene>
<accession>A0ABD3KSY5</accession>